<accession>A0ABR4P956</accession>
<keyword evidence="2" id="KW-0732">Signal</keyword>
<proteinExistence type="predicted"/>
<sequence>MRFSATLAFAILSLSFAAAMPLNINLGAYSPAIVVGDGALSFGGEAEQASPAAGEGAAAQPATGAGEGGASAAEGAAAEV</sequence>
<feature type="signal peptide" evidence="2">
    <location>
        <begin position="1"/>
        <end position="19"/>
    </location>
</feature>
<gene>
    <name evidence="3" type="ORF">PVAG01_08346</name>
</gene>
<organism evidence="3 4">
    <name type="scientific">Phlyctema vagabunda</name>
    <dbReference type="NCBI Taxonomy" id="108571"/>
    <lineage>
        <taxon>Eukaryota</taxon>
        <taxon>Fungi</taxon>
        <taxon>Dikarya</taxon>
        <taxon>Ascomycota</taxon>
        <taxon>Pezizomycotina</taxon>
        <taxon>Leotiomycetes</taxon>
        <taxon>Helotiales</taxon>
        <taxon>Dermateaceae</taxon>
        <taxon>Phlyctema</taxon>
    </lineage>
</organism>
<comment type="caution">
    <text evidence="3">The sequence shown here is derived from an EMBL/GenBank/DDBJ whole genome shotgun (WGS) entry which is preliminary data.</text>
</comment>
<reference evidence="3 4" key="1">
    <citation type="submission" date="2024-06" db="EMBL/GenBank/DDBJ databases">
        <title>Complete genome of Phlyctema vagabunda strain 19-DSS-EL-015.</title>
        <authorList>
            <person name="Fiorenzani C."/>
        </authorList>
    </citation>
    <scope>NUCLEOTIDE SEQUENCE [LARGE SCALE GENOMIC DNA]</scope>
    <source>
        <strain evidence="3 4">19-DSS-EL-015</strain>
    </source>
</reference>
<feature type="chain" id="PRO_5045163526" evidence="2">
    <location>
        <begin position="20"/>
        <end position="80"/>
    </location>
</feature>
<name>A0ABR4P956_9HELO</name>
<evidence type="ECO:0000313" key="3">
    <source>
        <dbReference type="EMBL" id="KAL3419848.1"/>
    </source>
</evidence>
<keyword evidence="4" id="KW-1185">Reference proteome</keyword>
<protein>
    <submittedName>
        <fullName evidence="3">Uncharacterized protein</fullName>
    </submittedName>
</protein>
<evidence type="ECO:0000313" key="4">
    <source>
        <dbReference type="Proteomes" id="UP001629113"/>
    </source>
</evidence>
<dbReference type="Proteomes" id="UP001629113">
    <property type="component" value="Unassembled WGS sequence"/>
</dbReference>
<evidence type="ECO:0000256" key="2">
    <source>
        <dbReference type="SAM" id="SignalP"/>
    </source>
</evidence>
<dbReference type="EMBL" id="JBFCZG010000007">
    <property type="protein sequence ID" value="KAL3419848.1"/>
    <property type="molecule type" value="Genomic_DNA"/>
</dbReference>
<feature type="region of interest" description="Disordered" evidence="1">
    <location>
        <begin position="46"/>
        <end position="80"/>
    </location>
</feature>
<evidence type="ECO:0000256" key="1">
    <source>
        <dbReference type="SAM" id="MobiDB-lite"/>
    </source>
</evidence>